<keyword evidence="4 6" id="KW-1133">Transmembrane helix</keyword>
<comment type="subcellular location">
    <subcellularLocation>
        <location evidence="1">Cell membrane</location>
        <topology evidence="1">Multi-pass membrane protein</topology>
    </subcellularLocation>
</comment>
<keyword evidence="2" id="KW-1003">Cell membrane</keyword>
<dbReference type="GO" id="GO:0005886">
    <property type="term" value="C:plasma membrane"/>
    <property type="evidence" value="ECO:0007669"/>
    <property type="project" value="UniProtKB-SubCell"/>
</dbReference>
<feature type="transmembrane region" description="Helical" evidence="6">
    <location>
        <begin position="285"/>
        <end position="307"/>
    </location>
</feature>
<dbReference type="EMBL" id="FXAZ01000002">
    <property type="protein sequence ID" value="SMG37547.1"/>
    <property type="molecule type" value="Genomic_DNA"/>
</dbReference>
<feature type="transmembrane region" description="Helical" evidence="6">
    <location>
        <begin position="7"/>
        <end position="29"/>
    </location>
</feature>
<name>A0A1X7KAP1_9BACL</name>
<protein>
    <submittedName>
        <fullName evidence="7">Membrane protein involved in the export of O-antigen and teichoic acid</fullName>
    </submittedName>
</protein>
<feature type="transmembrane region" description="Helical" evidence="6">
    <location>
        <begin position="358"/>
        <end position="375"/>
    </location>
</feature>
<evidence type="ECO:0000256" key="5">
    <source>
        <dbReference type="ARBA" id="ARBA00023136"/>
    </source>
</evidence>
<feature type="transmembrane region" description="Helical" evidence="6">
    <location>
        <begin position="416"/>
        <end position="433"/>
    </location>
</feature>
<feature type="transmembrane region" description="Helical" evidence="6">
    <location>
        <begin position="253"/>
        <end position="273"/>
    </location>
</feature>
<dbReference type="InterPro" id="IPR050833">
    <property type="entry name" value="Poly_Biosynth_Transport"/>
</dbReference>
<dbReference type="AlphaFoldDB" id="A0A1X7KAP1"/>
<dbReference type="RefSeq" id="WP_176228898.1">
    <property type="nucleotide sequence ID" value="NZ_FXAZ01000002.1"/>
</dbReference>
<feature type="transmembrane region" description="Helical" evidence="6">
    <location>
        <begin position="439"/>
        <end position="463"/>
    </location>
</feature>
<feature type="transmembrane region" description="Helical" evidence="6">
    <location>
        <begin position="206"/>
        <end position="225"/>
    </location>
</feature>
<dbReference type="PANTHER" id="PTHR30250:SF11">
    <property type="entry name" value="O-ANTIGEN TRANSPORTER-RELATED"/>
    <property type="match status" value="1"/>
</dbReference>
<proteinExistence type="predicted"/>
<feature type="transmembrane region" description="Helical" evidence="6">
    <location>
        <begin position="319"/>
        <end position="338"/>
    </location>
</feature>
<feature type="transmembrane region" description="Helical" evidence="6">
    <location>
        <begin position="35"/>
        <end position="56"/>
    </location>
</feature>
<feature type="transmembrane region" description="Helical" evidence="6">
    <location>
        <begin position="139"/>
        <end position="160"/>
    </location>
</feature>
<organism evidence="7 8">
    <name type="scientific">Paenibacillus aquistagni</name>
    <dbReference type="NCBI Taxonomy" id="1852522"/>
    <lineage>
        <taxon>Bacteria</taxon>
        <taxon>Bacillati</taxon>
        <taxon>Bacillota</taxon>
        <taxon>Bacilli</taxon>
        <taxon>Bacillales</taxon>
        <taxon>Paenibacillaceae</taxon>
        <taxon>Paenibacillus</taxon>
    </lineage>
</organism>
<evidence type="ECO:0000256" key="3">
    <source>
        <dbReference type="ARBA" id="ARBA00022692"/>
    </source>
</evidence>
<evidence type="ECO:0000256" key="2">
    <source>
        <dbReference type="ARBA" id="ARBA00022475"/>
    </source>
</evidence>
<gene>
    <name evidence="7" type="ORF">SAMN06295960_2232</name>
</gene>
<keyword evidence="5 6" id="KW-0472">Membrane</keyword>
<feature type="transmembrane region" description="Helical" evidence="6">
    <location>
        <begin position="108"/>
        <end position="127"/>
    </location>
</feature>
<feature type="transmembrane region" description="Helical" evidence="6">
    <location>
        <begin position="166"/>
        <end position="186"/>
    </location>
</feature>
<evidence type="ECO:0000256" key="4">
    <source>
        <dbReference type="ARBA" id="ARBA00022989"/>
    </source>
</evidence>
<dbReference type="Proteomes" id="UP000193834">
    <property type="component" value="Unassembled WGS sequence"/>
</dbReference>
<feature type="transmembrane region" description="Helical" evidence="6">
    <location>
        <begin position="381"/>
        <end position="404"/>
    </location>
</feature>
<feature type="transmembrane region" description="Helical" evidence="6">
    <location>
        <begin position="77"/>
        <end position="102"/>
    </location>
</feature>
<accession>A0A1X7KAP1</accession>
<reference evidence="7 8" key="1">
    <citation type="submission" date="2017-04" db="EMBL/GenBank/DDBJ databases">
        <authorList>
            <person name="Afonso C.L."/>
            <person name="Miller P.J."/>
            <person name="Scott M.A."/>
            <person name="Spackman E."/>
            <person name="Goraichik I."/>
            <person name="Dimitrov K.M."/>
            <person name="Suarez D.L."/>
            <person name="Swayne D.E."/>
        </authorList>
    </citation>
    <scope>NUCLEOTIDE SEQUENCE [LARGE SCALE GENOMIC DNA]</scope>
    <source>
        <strain evidence="7 8">11</strain>
    </source>
</reference>
<sequence length="484" mass="53209">MLKQIILYFFSHGIPGVITFLSVAVYSRMMLPEEYGVFALAMTVVSFLNSVMFQWLRLGFLRFFPRDIEAGQMSRSLSTVAAAFMIVVVLTASLSSIGYIVMGSTAGIAGLWLMSMLIGWAQAWFELQLTFFRSQMQGIKYGILSLIRAVLVFLLSLLAIGYGLGAYGLLGGLFTGLLLSAAIPTVTIWTKHIRIRHVDLKLLRELLHYGLPLTLTFALSTIIHITDRIVIGKVLGLEEAGAYAMSFDFTENSLTTIFMIINLGALPIVIKTMERHGQKEASLSIGANIGWLFGIGLPAAVGLSVLAPSLVNTMFGEEYRAIAVSIIPIVAFTGFIRCMKMYGVDVIFQTMKSTRKQLLPTGLAAVSNLLLNLWLVPIFGIYGSLIGTSVAYALGIGYGWIIAYQLLPVKLPLKDMGKATLAAGLMALLIWPLRTYTGVGFVVLSVIVGVVIFVISSWIMDLFELRQMTKRYWHKGKVKERVNG</sequence>
<evidence type="ECO:0000313" key="7">
    <source>
        <dbReference type="EMBL" id="SMG37547.1"/>
    </source>
</evidence>
<dbReference type="Pfam" id="PF13440">
    <property type="entry name" value="Polysacc_synt_3"/>
    <property type="match status" value="1"/>
</dbReference>
<keyword evidence="3 6" id="KW-0812">Transmembrane</keyword>
<evidence type="ECO:0000256" key="6">
    <source>
        <dbReference type="SAM" id="Phobius"/>
    </source>
</evidence>
<evidence type="ECO:0000256" key="1">
    <source>
        <dbReference type="ARBA" id="ARBA00004651"/>
    </source>
</evidence>
<dbReference type="STRING" id="1852522.SAMN06295960_2232"/>
<keyword evidence="8" id="KW-1185">Reference proteome</keyword>
<dbReference type="PANTHER" id="PTHR30250">
    <property type="entry name" value="PST FAMILY PREDICTED COLANIC ACID TRANSPORTER"/>
    <property type="match status" value="1"/>
</dbReference>
<evidence type="ECO:0000313" key="8">
    <source>
        <dbReference type="Proteomes" id="UP000193834"/>
    </source>
</evidence>